<feature type="compositionally biased region" description="Basic residues" evidence="1">
    <location>
        <begin position="1"/>
        <end position="24"/>
    </location>
</feature>
<protein>
    <submittedName>
        <fullName evidence="2">11219_t:CDS:1</fullName>
    </submittedName>
</protein>
<feature type="non-terminal residue" evidence="2">
    <location>
        <position position="146"/>
    </location>
</feature>
<gene>
    <name evidence="2" type="ORF">POCULU_LOCUS10055</name>
</gene>
<dbReference type="AlphaFoldDB" id="A0A9N9H329"/>
<comment type="caution">
    <text evidence="2">The sequence shown here is derived from an EMBL/GenBank/DDBJ whole genome shotgun (WGS) entry which is preliminary data.</text>
</comment>
<keyword evidence="3" id="KW-1185">Reference proteome</keyword>
<feature type="region of interest" description="Disordered" evidence="1">
    <location>
        <begin position="1"/>
        <end position="29"/>
    </location>
</feature>
<evidence type="ECO:0000313" key="2">
    <source>
        <dbReference type="EMBL" id="CAG8653058.1"/>
    </source>
</evidence>
<dbReference type="Proteomes" id="UP000789572">
    <property type="component" value="Unassembled WGS sequence"/>
</dbReference>
<feature type="non-terminal residue" evidence="2">
    <location>
        <position position="1"/>
    </location>
</feature>
<organism evidence="2 3">
    <name type="scientific">Paraglomus occultum</name>
    <dbReference type="NCBI Taxonomy" id="144539"/>
    <lineage>
        <taxon>Eukaryota</taxon>
        <taxon>Fungi</taxon>
        <taxon>Fungi incertae sedis</taxon>
        <taxon>Mucoromycota</taxon>
        <taxon>Glomeromycotina</taxon>
        <taxon>Glomeromycetes</taxon>
        <taxon>Paraglomerales</taxon>
        <taxon>Paraglomeraceae</taxon>
        <taxon>Paraglomus</taxon>
    </lineage>
</organism>
<evidence type="ECO:0000313" key="3">
    <source>
        <dbReference type="Proteomes" id="UP000789572"/>
    </source>
</evidence>
<name>A0A9N9H329_9GLOM</name>
<sequence>PKTTKRKAAPKRNSTRAGRVKKTTAVKTMPREARVLPSQCATEGKKSRNCLLIEPHVNRREAGKYIAGIVIASRTAVATNFPRDCNTAIQLAGARAGSELTDAMSATTIRSNESSFIAVGKESGSILLSRDDVEMSLTTPSSDSAK</sequence>
<evidence type="ECO:0000256" key="1">
    <source>
        <dbReference type="SAM" id="MobiDB-lite"/>
    </source>
</evidence>
<dbReference type="EMBL" id="CAJVPJ010004543">
    <property type="protein sequence ID" value="CAG8653058.1"/>
    <property type="molecule type" value="Genomic_DNA"/>
</dbReference>
<reference evidence="2" key="1">
    <citation type="submission" date="2021-06" db="EMBL/GenBank/DDBJ databases">
        <authorList>
            <person name="Kallberg Y."/>
            <person name="Tangrot J."/>
            <person name="Rosling A."/>
        </authorList>
    </citation>
    <scope>NUCLEOTIDE SEQUENCE</scope>
    <source>
        <strain evidence="2">IA702</strain>
    </source>
</reference>
<dbReference type="OrthoDB" id="10500991at2759"/>
<accession>A0A9N9H329</accession>
<proteinExistence type="predicted"/>